<accession>A0A0F9JDV7</accession>
<evidence type="ECO:0000256" key="1">
    <source>
        <dbReference type="SAM" id="MobiDB-lite"/>
    </source>
</evidence>
<dbReference type="AlphaFoldDB" id="A0A0F9JDV7"/>
<feature type="region of interest" description="Disordered" evidence="1">
    <location>
        <begin position="19"/>
        <end position="47"/>
    </location>
</feature>
<gene>
    <name evidence="2" type="ORF">LCGC14_1541500</name>
</gene>
<sequence>MPIDKEILTRLEALEKSFGKHLGPKPGESTIKVSHPGTTLTARDSLPTPSPELSYKLIILRGTDSTPDRIYICMRDASQVWAWRPLNDTAIPGASGRYGGG</sequence>
<proteinExistence type="predicted"/>
<evidence type="ECO:0000313" key="2">
    <source>
        <dbReference type="EMBL" id="KKM60471.1"/>
    </source>
</evidence>
<reference evidence="2" key="1">
    <citation type="journal article" date="2015" name="Nature">
        <title>Complex archaea that bridge the gap between prokaryotes and eukaryotes.</title>
        <authorList>
            <person name="Spang A."/>
            <person name="Saw J.H."/>
            <person name="Jorgensen S.L."/>
            <person name="Zaremba-Niedzwiedzka K."/>
            <person name="Martijn J."/>
            <person name="Lind A.E."/>
            <person name="van Eijk R."/>
            <person name="Schleper C."/>
            <person name="Guy L."/>
            <person name="Ettema T.J."/>
        </authorList>
    </citation>
    <scope>NUCLEOTIDE SEQUENCE</scope>
</reference>
<name>A0A0F9JDV7_9ZZZZ</name>
<organism evidence="2">
    <name type="scientific">marine sediment metagenome</name>
    <dbReference type="NCBI Taxonomy" id="412755"/>
    <lineage>
        <taxon>unclassified sequences</taxon>
        <taxon>metagenomes</taxon>
        <taxon>ecological metagenomes</taxon>
    </lineage>
</organism>
<dbReference type="EMBL" id="LAZR01011674">
    <property type="protein sequence ID" value="KKM60471.1"/>
    <property type="molecule type" value="Genomic_DNA"/>
</dbReference>
<protein>
    <submittedName>
        <fullName evidence="2">Uncharacterized protein</fullName>
    </submittedName>
</protein>
<comment type="caution">
    <text evidence="2">The sequence shown here is derived from an EMBL/GenBank/DDBJ whole genome shotgun (WGS) entry which is preliminary data.</text>
</comment>